<dbReference type="GO" id="GO:0016491">
    <property type="term" value="F:oxidoreductase activity"/>
    <property type="evidence" value="ECO:0007669"/>
    <property type="project" value="InterPro"/>
</dbReference>
<dbReference type="Proteomes" id="UP000006786">
    <property type="component" value="Unassembled WGS sequence"/>
</dbReference>
<evidence type="ECO:0000259" key="1">
    <source>
        <dbReference type="SMART" id="SM00829"/>
    </source>
</evidence>
<dbReference type="Gene3D" id="3.90.180.10">
    <property type="entry name" value="Medium-chain alcohol dehydrogenases, catalytic domain"/>
    <property type="match status" value="1"/>
</dbReference>
<evidence type="ECO:0000313" key="3">
    <source>
        <dbReference type="Proteomes" id="UP000006786"/>
    </source>
</evidence>
<gene>
    <name evidence="2" type="ORF">NA2_06797</name>
</gene>
<dbReference type="InterPro" id="IPR036291">
    <property type="entry name" value="NAD(P)-bd_dom_sf"/>
</dbReference>
<organism evidence="2 3">
    <name type="scientific">Nitratireductor pacificus pht-3B</name>
    <dbReference type="NCBI Taxonomy" id="391937"/>
    <lineage>
        <taxon>Bacteria</taxon>
        <taxon>Pseudomonadati</taxon>
        <taxon>Pseudomonadota</taxon>
        <taxon>Alphaproteobacteria</taxon>
        <taxon>Hyphomicrobiales</taxon>
        <taxon>Phyllobacteriaceae</taxon>
        <taxon>Nitratireductor</taxon>
    </lineage>
</organism>
<dbReference type="Pfam" id="PF00107">
    <property type="entry name" value="ADH_zinc_N"/>
    <property type="match status" value="1"/>
</dbReference>
<dbReference type="InterPro" id="IPR011032">
    <property type="entry name" value="GroES-like_sf"/>
</dbReference>
<dbReference type="InterPro" id="IPR051397">
    <property type="entry name" value="Zn-ADH-like_protein"/>
</dbReference>
<dbReference type="RefSeq" id="WP_008595709.1">
    <property type="nucleotide sequence ID" value="NZ_AMRM01000006.1"/>
</dbReference>
<dbReference type="Pfam" id="PF08240">
    <property type="entry name" value="ADH_N"/>
    <property type="match status" value="1"/>
</dbReference>
<keyword evidence="3" id="KW-1185">Reference proteome</keyword>
<proteinExistence type="predicted"/>
<dbReference type="CDD" id="cd08241">
    <property type="entry name" value="QOR1"/>
    <property type="match status" value="1"/>
</dbReference>
<dbReference type="EMBL" id="AMRM01000006">
    <property type="protein sequence ID" value="EKF19582.1"/>
    <property type="molecule type" value="Genomic_DNA"/>
</dbReference>
<dbReference type="InterPro" id="IPR013154">
    <property type="entry name" value="ADH-like_N"/>
</dbReference>
<protein>
    <submittedName>
        <fullName evidence="2">Alcohol dehydrogenase</fullName>
    </submittedName>
</protein>
<accession>K2MQJ9</accession>
<name>K2MQJ9_9HYPH</name>
<feature type="domain" description="Enoyl reductase (ER)" evidence="1">
    <location>
        <begin position="14"/>
        <end position="322"/>
    </location>
</feature>
<dbReference type="Gene3D" id="3.40.50.720">
    <property type="entry name" value="NAD(P)-binding Rossmann-like Domain"/>
    <property type="match status" value="1"/>
</dbReference>
<dbReference type="AlphaFoldDB" id="K2MQJ9"/>
<reference evidence="2 3" key="1">
    <citation type="journal article" date="2012" name="J. Bacteriol.">
        <title>Genome Sequence of Nitratireductor pacificus Type Strain pht-3B.</title>
        <authorList>
            <person name="Lai Q."/>
            <person name="Li G."/>
            <person name="Shao Z."/>
        </authorList>
    </citation>
    <scope>NUCLEOTIDE SEQUENCE [LARGE SCALE GENOMIC DNA]</scope>
    <source>
        <strain evidence="3">pht-3B</strain>
    </source>
</reference>
<dbReference type="PANTHER" id="PTHR43677">
    <property type="entry name" value="SHORT-CHAIN DEHYDROGENASE/REDUCTASE"/>
    <property type="match status" value="1"/>
</dbReference>
<comment type="caution">
    <text evidence="2">The sequence shown here is derived from an EMBL/GenBank/DDBJ whole genome shotgun (WGS) entry which is preliminary data.</text>
</comment>
<dbReference type="OrthoDB" id="4190732at2"/>
<dbReference type="STRING" id="391937.NA2_06797"/>
<sequence>MTAGARKWVSGQQGLGNLAIEGFAPPEPGPGELCVAVAAAALNFSDLLMIDDKYQVKPPRPFTPGQEVAGIVRAAGAGTRHKPGDRVTGKVDWGGFATHAIMRDTMAIPMPSNVSFAEGAALPVVYTTAYVALTESTDTRAGETVLVHAAAGGVGLAAVQIAAARGARVIAAAGSEAKRALAVANGAFGAIDPGEPGWSKTCKVLTEGRSVDVVVDPVGGDATLESLRALAEGGRLLIVGFASGTIPQIPANRLLLKRASAIGVYWNHETDAEMLARVTQRMSDDLASGAIRPVIDRREGLESLPQALADLGARRTSGKVVINIEDM</sequence>
<dbReference type="PATRIC" id="fig|391937.3.peg.1399"/>
<dbReference type="InterPro" id="IPR013149">
    <property type="entry name" value="ADH-like_C"/>
</dbReference>
<evidence type="ECO:0000313" key="2">
    <source>
        <dbReference type="EMBL" id="EKF19582.1"/>
    </source>
</evidence>
<dbReference type="SUPFAM" id="SSF51735">
    <property type="entry name" value="NAD(P)-binding Rossmann-fold domains"/>
    <property type="match status" value="1"/>
</dbReference>
<dbReference type="InterPro" id="IPR020843">
    <property type="entry name" value="ER"/>
</dbReference>
<dbReference type="SUPFAM" id="SSF50129">
    <property type="entry name" value="GroES-like"/>
    <property type="match status" value="1"/>
</dbReference>
<dbReference type="eggNOG" id="COG0604">
    <property type="taxonomic scope" value="Bacteria"/>
</dbReference>
<dbReference type="SMART" id="SM00829">
    <property type="entry name" value="PKS_ER"/>
    <property type="match status" value="1"/>
</dbReference>
<dbReference type="PANTHER" id="PTHR43677:SF4">
    <property type="entry name" value="QUINONE OXIDOREDUCTASE-LIKE PROTEIN 2"/>
    <property type="match status" value="1"/>
</dbReference>